<feature type="domain" description="Inhibitor I9" evidence="13">
    <location>
        <begin position="68"/>
        <end position="113"/>
    </location>
</feature>
<evidence type="ECO:0000313" key="16">
    <source>
        <dbReference type="Proteomes" id="UP000626092"/>
    </source>
</evidence>
<name>A0A834LJ57_RHOSS</name>
<evidence type="ECO:0000256" key="4">
    <source>
        <dbReference type="ARBA" id="ARBA00022729"/>
    </source>
</evidence>
<protein>
    <submittedName>
        <fullName evidence="15">Uncharacterized protein</fullName>
    </submittedName>
</protein>
<evidence type="ECO:0000256" key="10">
    <source>
        <dbReference type="SAM" id="SignalP"/>
    </source>
</evidence>
<evidence type="ECO:0000256" key="2">
    <source>
        <dbReference type="ARBA" id="ARBA00011073"/>
    </source>
</evidence>
<evidence type="ECO:0000259" key="12">
    <source>
        <dbReference type="Pfam" id="PF02225"/>
    </source>
</evidence>
<evidence type="ECO:0000256" key="8">
    <source>
        <dbReference type="PIRSR" id="PIRSR615500-1"/>
    </source>
</evidence>
<dbReference type="GO" id="GO:0006508">
    <property type="term" value="P:proteolysis"/>
    <property type="evidence" value="ECO:0007669"/>
    <property type="project" value="UniProtKB-KW"/>
</dbReference>
<evidence type="ECO:0000259" key="11">
    <source>
        <dbReference type="Pfam" id="PF00082"/>
    </source>
</evidence>
<dbReference type="PRINTS" id="PR00723">
    <property type="entry name" value="SUBTILISIN"/>
</dbReference>
<keyword evidence="6 9" id="KW-0720">Serine protease</keyword>
<dbReference type="InterPro" id="IPR036852">
    <property type="entry name" value="Peptidase_S8/S53_dom_sf"/>
</dbReference>
<comment type="caution">
    <text evidence="15">The sequence shown here is derived from an EMBL/GenBank/DDBJ whole genome shotgun (WGS) entry which is preliminary data.</text>
</comment>
<dbReference type="PROSITE" id="PS00136">
    <property type="entry name" value="SUBTILASE_ASP"/>
    <property type="match status" value="1"/>
</dbReference>
<feature type="active site" description="Charge relay system" evidence="8 9">
    <location>
        <position position="526"/>
    </location>
</feature>
<evidence type="ECO:0000256" key="3">
    <source>
        <dbReference type="ARBA" id="ARBA00022670"/>
    </source>
</evidence>
<keyword evidence="16" id="KW-1185">Reference proteome</keyword>
<accession>A0A834LJ57</accession>
<feature type="domain" description="Subtilisin-like protease fibronectin type-III" evidence="14">
    <location>
        <begin position="640"/>
        <end position="738"/>
    </location>
</feature>
<dbReference type="PROSITE" id="PS51892">
    <property type="entry name" value="SUBTILASE"/>
    <property type="match status" value="1"/>
</dbReference>
<dbReference type="InterPro" id="IPR003137">
    <property type="entry name" value="PA_domain"/>
</dbReference>
<dbReference type="PANTHER" id="PTHR10795">
    <property type="entry name" value="PROPROTEIN CONVERTASE SUBTILISIN/KEXIN"/>
    <property type="match status" value="1"/>
</dbReference>
<evidence type="ECO:0000256" key="5">
    <source>
        <dbReference type="ARBA" id="ARBA00022801"/>
    </source>
</evidence>
<evidence type="ECO:0000256" key="7">
    <source>
        <dbReference type="ARBA" id="ARBA00023180"/>
    </source>
</evidence>
<dbReference type="EMBL" id="WJXA01000007">
    <property type="protein sequence ID" value="KAF7139098.1"/>
    <property type="molecule type" value="Genomic_DNA"/>
</dbReference>
<keyword evidence="4 10" id="KW-0732">Signal</keyword>
<dbReference type="InterPro" id="IPR037045">
    <property type="entry name" value="S8pro/Inhibitor_I9_sf"/>
</dbReference>
<dbReference type="GO" id="GO:0005576">
    <property type="term" value="C:extracellular region"/>
    <property type="evidence" value="ECO:0007669"/>
    <property type="project" value="UniProtKB-SubCell"/>
</dbReference>
<dbReference type="InterPro" id="IPR034197">
    <property type="entry name" value="Peptidases_S8_3"/>
</dbReference>
<dbReference type="InterPro" id="IPR041469">
    <property type="entry name" value="Subtilisin-like_FN3"/>
</dbReference>
<feature type="domain" description="PA" evidence="12">
    <location>
        <begin position="361"/>
        <end position="443"/>
    </location>
</feature>
<evidence type="ECO:0000256" key="6">
    <source>
        <dbReference type="ARBA" id="ARBA00022825"/>
    </source>
</evidence>
<dbReference type="InterPro" id="IPR023827">
    <property type="entry name" value="Peptidase_S8_Asp-AS"/>
</dbReference>
<dbReference type="FunFam" id="3.40.50.200:FF:000006">
    <property type="entry name" value="Subtilisin-like protease SBT1.5"/>
    <property type="match status" value="1"/>
</dbReference>
<feature type="chain" id="PRO_5032431830" evidence="10">
    <location>
        <begin position="18"/>
        <end position="741"/>
    </location>
</feature>
<evidence type="ECO:0000259" key="13">
    <source>
        <dbReference type="Pfam" id="PF05922"/>
    </source>
</evidence>
<comment type="subcellular location">
    <subcellularLocation>
        <location evidence="1">Secreted</location>
    </subcellularLocation>
</comment>
<evidence type="ECO:0000256" key="9">
    <source>
        <dbReference type="PROSITE-ProRule" id="PRU01240"/>
    </source>
</evidence>
<feature type="active site" description="Charge relay system" evidence="8 9">
    <location>
        <position position="203"/>
    </location>
</feature>
<dbReference type="Proteomes" id="UP000626092">
    <property type="component" value="Unassembled WGS sequence"/>
</dbReference>
<feature type="domain" description="Peptidase S8/S53" evidence="11">
    <location>
        <begin position="137"/>
        <end position="566"/>
    </location>
</feature>
<reference evidence="15" key="1">
    <citation type="submission" date="2019-11" db="EMBL/GenBank/DDBJ databases">
        <authorList>
            <person name="Liu Y."/>
            <person name="Hou J."/>
            <person name="Li T.-Q."/>
            <person name="Guan C.-H."/>
            <person name="Wu X."/>
            <person name="Wu H.-Z."/>
            <person name="Ling F."/>
            <person name="Zhang R."/>
            <person name="Shi X.-G."/>
            <person name="Ren J.-P."/>
            <person name="Chen E.-F."/>
            <person name="Sun J.-M."/>
        </authorList>
    </citation>
    <scope>NUCLEOTIDE SEQUENCE</scope>
    <source>
        <strain evidence="15">Adult_tree_wgs_1</strain>
        <tissue evidence="15">Leaves</tissue>
    </source>
</reference>
<keyword evidence="3 9" id="KW-0645">Protease</keyword>
<dbReference type="Pfam" id="PF05922">
    <property type="entry name" value="Inhibitor_I9"/>
    <property type="match status" value="1"/>
</dbReference>
<dbReference type="Gene3D" id="3.50.30.30">
    <property type="match status" value="1"/>
</dbReference>
<gene>
    <name evidence="15" type="ORF">RHSIM_Rhsim07G0097100</name>
</gene>
<dbReference type="InterPro" id="IPR000209">
    <property type="entry name" value="Peptidase_S8/S53_dom"/>
</dbReference>
<feature type="active site" description="Charge relay system" evidence="8 9">
    <location>
        <position position="146"/>
    </location>
</feature>
<dbReference type="Gene3D" id="3.30.70.80">
    <property type="entry name" value="Peptidase S8 propeptide/proteinase inhibitor I9"/>
    <property type="match status" value="1"/>
</dbReference>
<dbReference type="Pfam" id="PF17766">
    <property type="entry name" value="fn3_6"/>
    <property type="match status" value="1"/>
</dbReference>
<dbReference type="InterPro" id="IPR045051">
    <property type="entry name" value="SBT"/>
</dbReference>
<dbReference type="CDD" id="cd04852">
    <property type="entry name" value="Peptidases_S8_3"/>
    <property type="match status" value="1"/>
</dbReference>
<dbReference type="InterPro" id="IPR010259">
    <property type="entry name" value="S8pro/Inhibitor_I9"/>
</dbReference>
<comment type="similarity">
    <text evidence="2 9">Belongs to the peptidase S8 family.</text>
</comment>
<dbReference type="AlphaFoldDB" id="A0A834LJ57"/>
<dbReference type="FunFam" id="3.50.30.30:FF:000005">
    <property type="entry name" value="subtilisin-like protease SBT1.5"/>
    <property type="match status" value="1"/>
</dbReference>
<dbReference type="Gene3D" id="2.60.40.2310">
    <property type="match status" value="1"/>
</dbReference>
<sequence>MALMLILTLICIFNSYATMGETVKALFTSQVSKEQRTLETYIVLVNVPDKQEAFGREAVKAYYNSFLPAASRMDHTYHNVVNGFAARLSTEEVKAMEKTDGFVLAWPQKVFALHTTHSPSFLGLQRNLGVWLGANYGKDVIIGVLDTGITPDHPSFNDEGMSPPPAKWKGKCDFEGKACNKKLIGARSFVVGDNLPPIDEDGHGTHTSSTAAGNFVSDANVFGQANGTASGMAPLAHLAMYKVGGQSCCDESVVLAAMDAAVEDGVDVLSLSLGYDSMPFYSESIALGAFGATQKGIFVSCSAGNDGPKYGLLKNGAPWILTVGASTIDRSIRATVVLGNTEECDGESLYQPDDFPANLVPLVYAGANSPDSALCRPGSLDNIDVKGKVVLCMAGGDMAGVTVNDAGGAAMILMNQEVHGYTIELDATHNLPATYVSYAAGVKILEYMNSTATPVATLAFKGTVIGGKTAPMVSYFSSRGPNPASPGILKPDIIGPGVNILAAWPFSVENRADTTKSIFNVISGTSMSCPHLSGIAALLKSVHPDWSPAAIKSAIMTTADSLNLDQRPIVDERMLPANLFATGSGHVNPSKATDPGLVYDIKPDDYIPYLCGLNYSDQQVRIITKSKVNCTEVGSIPEANLNYPSFAITLSYTDQTYTRTVRNVGPAGGFSYRSVIVQPLGVTVTVDPETLEFSEVNQELTYKVTFSRSTGPALLYVNGFLLWESVNNKYVVKSPISVKLV</sequence>
<feature type="signal peptide" evidence="10">
    <location>
        <begin position="1"/>
        <end position="17"/>
    </location>
</feature>
<dbReference type="CDD" id="cd02120">
    <property type="entry name" value="PA_subtilisin_like"/>
    <property type="match status" value="1"/>
</dbReference>
<proteinExistence type="inferred from homology"/>
<organism evidence="15 16">
    <name type="scientific">Rhododendron simsii</name>
    <name type="common">Sims's rhododendron</name>
    <dbReference type="NCBI Taxonomy" id="118357"/>
    <lineage>
        <taxon>Eukaryota</taxon>
        <taxon>Viridiplantae</taxon>
        <taxon>Streptophyta</taxon>
        <taxon>Embryophyta</taxon>
        <taxon>Tracheophyta</taxon>
        <taxon>Spermatophyta</taxon>
        <taxon>Magnoliopsida</taxon>
        <taxon>eudicotyledons</taxon>
        <taxon>Gunneridae</taxon>
        <taxon>Pentapetalae</taxon>
        <taxon>asterids</taxon>
        <taxon>Ericales</taxon>
        <taxon>Ericaceae</taxon>
        <taxon>Ericoideae</taxon>
        <taxon>Rhodoreae</taxon>
        <taxon>Rhododendron</taxon>
    </lineage>
</organism>
<dbReference type="SUPFAM" id="SSF52743">
    <property type="entry name" value="Subtilisin-like"/>
    <property type="match status" value="1"/>
</dbReference>
<keyword evidence="5 9" id="KW-0378">Hydrolase</keyword>
<evidence type="ECO:0000313" key="15">
    <source>
        <dbReference type="EMBL" id="KAF7139098.1"/>
    </source>
</evidence>
<dbReference type="InterPro" id="IPR015500">
    <property type="entry name" value="Peptidase_S8_subtilisin-rel"/>
</dbReference>
<evidence type="ECO:0000256" key="1">
    <source>
        <dbReference type="ARBA" id="ARBA00004613"/>
    </source>
</evidence>
<dbReference type="Pfam" id="PF02225">
    <property type="entry name" value="PA"/>
    <property type="match status" value="1"/>
</dbReference>
<dbReference type="Gene3D" id="3.40.50.200">
    <property type="entry name" value="Peptidase S8/S53 domain"/>
    <property type="match status" value="1"/>
</dbReference>
<dbReference type="GO" id="GO:0004252">
    <property type="term" value="F:serine-type endopeptidase activity"/>
    <property type="evidence" value="ECO:0007669"/>
    <property type="project" value="UniProtKB-UniRule"/>
</dbReference>
<dbReference type="OrthoDB" id="206201at2759"/>
<dbReference type="Pfam" id="PF00082">
    <property type="entry name" value="Peptidase_S8"/>
    <property type="match status" value="1"/>
</dbReference>
<evidence type="ECO:0000259" key="14">
    <source>
        <dbReference type="Pfam" id="PF17766"/>
    </source>
</evidence>
<keyword evidence="7" id="KW-0325">Glycoprotein</keyword>